<comment type="subcellular location">
    <subcellularLocation>
        <location evidence="1">Cell membrane</location>
        <topology evidence="1">Multi-pass membrane protein</topology>
    </subcellularLocation>
</comment>
<evidence type="ECO:0000256" key="2">
    <source>
        <dbReference type="ARBA" id="ARBA00022448"/>
    </source>
</evidence>
<keyword evidence="7" id="KW-0129">CBS domain</keyword>
<evidence type="ECO:0000256" key="8">
    <source>
        <dbReference type="SAM" id="Phobius"/>
    </source>
</evidence>
<dbReference type="PANTHER" id="PTHR43045:SF1">
    <property type="entry name" value="SHIKIMATE TRANSPORTER"/>
    <property type="match status" value="1"/>
</dbReference>
<dbReference type="InterPro" id="IPR020846">
    <property type="entry name" value="MFS_dom"/>
</dbReference>
<dbReference type="BioCyc" id="PSP1104324:GJSN-1634-MONOMER"/>
<evidence type="ECO:0000313" key="12">
    <source>
        <dbReference type="Proteomes" id="UP000005867"/>
    </source>
</evidence>
<dbReference type="eggNOG" id="arCOG00632">
    <property type="taxonomic scope" value="Archaea"/>
</dbReference>
<dbReference type="InterPro" id="IPR000644">
    <property type="entry name" value="CBS_dom"/>
</dbReference>
<protein>
    <recommendedName>
        <fullName evidence="13">Sugar transporter</fullName>
    </recommendedName>
</protein>
<accession>G7VG81</accession>
<evidence type="ECO:0000256" key="1">
    <source>
        <dbReference type="ARBA" id="ARBA00004651"/>
    </source>
</evidence>
<dbReference type="InterPro" id="IPR011701">
    <property type="entry name" value="MFS"/>
</dbReference>
<evidence type="ECO:0000259" key="9">
    <source>
        <dbReference type="PROSITE" id="PS50850"/>
    </source>
</evidence>
<evidence type="ECO:0000256" key="7">
    <source>
        <dbReference type="PROSITE-ProRule" id="PRU00703"/>
    </source>
</evidence>
<dbReference type="InterPro" id="IPR005828">
    <property type="entry name" value="MFS_sugar_transport-like"/>
</dbReference>
<dbReference type="InterPro" id="IPR044725">
    <property type="entry name" value="CBSX3_CBS_dom"/>
</dbReference>
<dbReference type="PROSITE" id="PS50850">
    <property type="entry name" value="MFS"/>
    <property type="match status" value="1"/>
</dbReference>
<name>G7VG81_9CREN</name>
<evidence type="ECO:0000256" key="4">
    <source>
        <dbReference type="ARBA" id="ARBA00022692"/>
    </source>
</evidence>
<dbReference type="GO" id="GO:0005886">
    <property type="term" value="C:plasma membrane"/>
    <property type="evidence" value="ECO:0007669"/>
    <property type="project" value="UniProtKB-SubCell"/>
</dbReference>
<feature type="domain" description="CBS" evidence="10">
    <location>
        <begin position="639"/>
        <end position="689"/>
    </location>
</feature>
<feature type="transmembrane region" description="Helical" evidence="8">
    <location>
        <begin position="84"/>
        <end position="103"/>
    </location>
</feature>
<dbReference type="CDD" id="cd02205">
    <property type="entry name" value="CBS_pair_SF"/>
    <property type="match status" value="1"/>
</dbReference>
<dbReference type="EMBL" id="CP003098">
    <property type="protein sequence ID" value="AET33079.1"/>
    <property type="molecule type" value="Genomic_DNA"/>
</dbReference>
<dbReference type="HOGENOM" id="CLU_001265_49_0_2"/>
<dbReference type="OrthoDB" id="117970at2157"/>
<dbReference type="KEGG" id="pyr:P186_1663"/>
<keyword evidence="6 8" id="KW-0472">Membrane</keyword>
<evidence type="ECO:0000256" key="5">
    <source>
        <dbReference type="ARBA" id="ARBA00022989"/>
    </source>
</evidence>
<dbReference type="PANTHER" id="PTHR43045">
    <property type="entry name" value="SHIKIMATE TRANSPORTER"/>
    <property type="match status" value="1"/>
</dbReference>
<evidence type="ECO:0000256" key="3">
    <source>
        <dbReference type="ARBA" id="ARBA00022475"/>
    </source>
</evidence>
<dbReference type="InterPro" id="IPR036259">
    <property type="entry name" value="MFS_trans_sf"/>
</dbReference>
<reference evidence="11 12" key="1">
    <citation type="journal article" date="2012" name="J. Bacteriol.">
        <title>Complete genome sequence of strain 1860, a crenarchaeon of the genus pyrobaculum able to grow with various electron acceptors.</title>
        <authorList>
            <person name="Mardanov A.V."/>
            <person name="Gumerov V.M."/>
            <person name="Slobodkina G.B."/>
            <person name="Beletsky A.V."/>
            <person name="Bonch-Osmolovskaya E.A."/>
            <person name="Ravin N.V."/>
            <person name="Skryabin K.G."/>
        </authorList>
    </citation>
    <scope>NUCLEOTIDE SEQUENCE [LARGE SCALE GENOMIC DNA]</scope>
    <source>
        <strain evidence="11 12">1860</strain>
    </source>
</reference>
<gene>
    <name evidence="11" type="ORF">P186_1663</name>
</gene>
<dbReference type="AlphaFoldDB" id="G7VG81"/>
<keyword evidence="2" id="KW-0813">Transport</keyword>
<feature type="transmembrane region" description="Helical" evidence="8">
    <location>
        <begin position="21"/>
        <end position="43"/>
    </location>
</feature>
<organism evidence="11 12">
    <name type="scientific">Pyrobaculum ferrireducens</name>
    <dbReference type="NCBI Taxonomy" id="1104324"/>
    <lineage>
        <taxon>Archaea</taxon>
        <taxon>Thermoproteota</taxon>
        <taxon>Thermoprotei</taxon>
        <taxon>Thermoproteales</taxon>
        <taxon>Thermoproteaceae</taxon>
        <taxon>Pyrobaculum</taxon>
    </lineage>
</organism>
<dbReference type="GeneID" id="11596162"/>
<dbReference type="SUPFAM" id="SSF54631">
    <property type="entry name" value="CBS-domain pair"/>
    <property type="match status" value="2"/>
</dbReference>
<dbReference type="Gene3D" id="3.10.580.10">
    <property type="entry name" value="CBS-domain"/>
    <property type="match status" value="2"/>
</dbReference>
<dbReference type="Pfam" id="PF00571">
    <property type="entry name" value="CBS"/>
    <property type="match status" value="3"/>
</dbReference>
<feature type="transmembrane region" description="Helical" evidence="8">
    <location>
        <begin position="150"/>
        <end position="173"/>
    </location>
</feature>
<feature type="domain" description="CBS" evidence="10">
    <location>
        <begin position="576"/>
        <end position="631"/>
    </location>
</feature>
<keyword evidence="12" id="KW-1185">Reference proteome</keyword>
<feature type="transmembrane region" description="Helical" evidence="8">
    <location>
        <begin position="406"/>
        <end position="427"/>
    </location>
</feature>
<proteinExistence type="predicted"/>
<evidence type="ECO:0000256" key="6">
    <source>
        <dbReference type="ARBA" id="ARBA00023136"/>
    </source>
</evidence>
<evidence type="ECO:0000313" key="11">
    <source>
        <dbReference type="EMBL" id="AET33079.1"/>
    </source>
</evidence>
<evidence type="ECO:0008006" key="13">
    <source>
        <dbReference type="Google" id="ProtNLM"/>
    </source>
</evidence>
<feature type="transmembrane region" description="Helical" evidence="8">
    <location>
        <begin position="341"/>
        <end position="367"/>
    </location>
</feature>
<dbReference type="RefSeq" id="WP_014288905.1">
    <property type="nucleotide sequence ID" value="NC_016645.1"/>
</dbReference>
<dbReference type="GO" id="GO:0022857">
    <property type="term" value="F:transmembrane transporter activity"/>
    <property type="evidence" value="ECO:0007669"/>
    <property type="project" value="InterPro"/>
</dbReference>
<feature type="transmembrane region" description="Helical" evidence="8">
    <location>
        <begin position="185"/>
        <end position="209"/>
    </location>
</feature>
<feature type="transmembrane region" description="Helical" evidence="8">
    <location>
        <begin position="109"/>
        <end position="138"/>
    </location>
</feature>
<feature type="transmembrane region" description="Helical" evidence="8">
    <location>
        <begin position="237"/>
        <end position="257"/>
    </location>
</feature>
<dbReference type="PROSITE" id="PS51371">
    <property type="entry name" value="CBS"/>
    <property type="match status" value="3"/>
</dbReference>
<evidence type="ECO:0000259" key="10">
    <source>
        <dbReference type="PROSITE" id="PS51371"/>
    </source>
</evidence>
<dbReference type="InterPro" id="IPR046342">
    <property type="entry name" value="CBS_dom_sf"/>
</dbReference>
<keyword evidence="5 8" id="KW-1133">Transmembrane helix</keyword>
<keyword evidence="4 8" id="KW-0812">Transmembrane</keyword>
<feature type="domain" description="CBS" evidence="10">
    <location>
        <begin position="506"/>
        <end position="562"/>
    </location>
</feature>
<dbReference type="PROSITE" id="PS00217">
    <property type="entry name" value="SUGAR_TRANSPORT_2"/>
    <property type="match status" value="1"/>
</dbReference>
<keyword evidence="3" id="KW-1003">Cell membrane</keyword>
<dbReference type="InterPro" id="IPR005829">
    <property type="entry name" value="Sugar_transporter_CS"/>
</dbReference>
<feature type="transmembrane region" description="Helical" evidence="8">
    <location>
        <begin position="49"/>
        <end position="72"/>
    </location>
</feature>
<dbReference type="CDD" id="cd04623">
    <property type="entry name" value="CBS_pair_bac_euk"/>
    <property type="match status" value="1"/>
</dbReference>
<sequence length="689" mass="75089">MSVQVSFRQVAGVAAVAWSGAFLEWLDFYTYALLAGIVAKVFFPSTDPIASLLASFAALAIGFLFRPLGAIIFGKIGDQFGRKVAFITAMTLMLAGTLGIGLLPGYAEIGILASVGVFLLRIIQGLALGGGYGAAITYLGEFVPEHRRGLFTGFLFTTPAAGMATVGALIWLFSTYLGSQAYNAWGWRLNFIVAGVIVFLIVLVMHLFYKETPVFSMLKAVRRVTSAPIREVFSRRYLPLVLLAWIGVVGAHGPIWYTNQLFNTYYIGPNFQKYVDAATASALLSTATYAALWMYPLFGYISDKIGRKPVLLLGIYGNALWFPIAFWLIDQFGPQKNLTALWLLFWSMTLFNGIGYSGAMSAFLLELFPARIRLSAVSLAYNLGYGVTGGLTPFVITWLYSMNHNIYLSTLIWSTAVPMVMALWYLLKGPETLGVRIWAEFSAEKFAKKTVTLPATTPIREVVSRLLQAGSKYAVLTGSVVGVFGTRSLLRALSSGASLDEPAEKYATKVPCIQADHPVTEVFVALEQYNVRAVPICRGNEVVGIVEARDLINEALALRSALRKKVALRFTAADAAPRELISVGPETTLKEAVDTMVKYDIGFLPVVEGGKLLGVISESDIMKLVGKGADFNAPVSAYMNEKPITINKQATLRDAAELMVKYNIRHLPVVEDGRVVAVLSVKDIVKVIG</sequence>
<feature type="transmembrane region" description="Helical" evidence="8">
    <location>
        <begin position="277"/>
        <end position="298"/>
    </location>
</feature>
<dbReference type="Proteomes" id="UP000005867">
    <property type="component" value="Chromosome"/>
</dbReference>
<feature type="transmembrane region" description="Helical" evidence="8">
    <location>
        <begin position="310"/>
        <end position="329"/>
    </location>
</feature>
<feature type="transmembrane region" description="Helical" evidence="8">
    <location>
        <begin position="379"/>
        <end position="400"/>
    </location>
</feature>
<dbReference type="Gene3D" id="1.20.1250.20">
    <property type="entry name" value="MFS general substrate transporter like domains"/>
    <property type="match status" value="2"/>
</dbReference>
<dbReference type="Pfam" id="PF00083">
    <property type="entry name" value="Sugar_tr"/>
    <property type="match status" value="1"/>
</dbReference>
<dbReference type="STRING" id="1104324.P186_1663"/>
<dbReference type="SUPFAM" id="SSF103473">
    <property type="entry name" value="MFS general substrate transporter"/>
    <property type="match status" value="1"/>
</dbReference>
<dbReference type="SMART" id="SM00116">
    <property type="entry name" value="CBS"/>
    <property type="match status" value="4"/>
</dbReference>
<dbReference type="Pfam" id="PF07690">
    <property type="entry name" value="MFS_1"/>
    <property type="match status" value="1"/>
</dbReference>
<feature type="domain" description="Major facilitator superfamily (MFS) profile" evidence="9">
    <location>
        <begin position="13"/>
        <end position="433"/>
    </location>
</feature>
<dbReference type="eggNOG" id="arCOG00631">
    <property type="taxonomic scope" value="Archaea"/>
</dbReference>